<dbReference type="AlphaFoldDB" id="A0A0K2UUA2"/>
<evidence type="ECO:0000313" key="1">
    <source>
        <dbReference type="EMBL" id="CDW41640.1"/>
    </source>
</evidence>
<proteinExistence type="predicted"/>
<organism evidence="1">
    <name type="scientific">Lepeophtheirus salmonis</name>
    <name type="common">Salmon louse</name>
    <name type="synonym">Caligus salmonis</name>
    <dbReference type="NCBI Taxonomy" id="72036"/>
    <lineage>
        <taxon>Eukaryota</taxon>
        <taxon>Metazoa</taxon>
        <taxon>Ecdysozoa</taxon>
        <taxon>Arthropoda</taxon>
        <taxon>Crustacea</taxon>
        <taxon>Multicrustacea</taxon>
        <taxon>Hexanauplia</taxon>
        <taxon>Copepoda</taxon>
        <taxon>Siphonostomatoida</taxon>
        <taxon>Caligidae</taxon>
        <taxon>Lepeophtheirus</taxon>
    </lineage>
</organism>
<dbReference type="EMBL" id="HACA01024279">
    <property type="protein sequence ID" value="CDW41640.1"/>
    <property type="molecule type" value="Transcribed_RNA"/>
</dbReference>
<reference evidence="1" key="1">
    <citation type="submission" date="2014-05" db="EMBL/GenBank/DDBJ databases">
        <authorList>
            <person name="Chronopoulou M."/>
        </authorList>
    </citation>
    <scope>NUCLEOTIDE SEQUENCE</scope>
    <source>
        <tissue evidence="1">Whole organism</tissue>
    </source>
</reference>
<accession>A0A0K2UUA2</accession>
<sequence>MIATLRNQMERRCLMDNALRRKYSLELNMCRFASQSFLEKRIYFVYIDSKEDSWVR</sequence>
<name>A0A0K2UUA2_LEPSM</name>
<protein>
    <submittedName>
        <fullName evidence="1">Uncharacterized protein</fullName>
    </submittedName>
</protein>